<dbReference type="EMBL" id="CH473968">
    <property type="protein sequence ID" value="EDL80397.1"/>
    <property type="molecule type" value="Genomic_DNA"/>
</dbReference>
<dbReference type="Proteomes" id="UP000234681">
    <property type="component" value="Chromosome 5"/>
</dbReference>
<accession>A6IS46</accession>
<gene>
    <name evidence="1" type="ORF">rCG_31240</name>
</gene>
<sequence>MALKVILHVSTGRGPGAPCVLAPSLDHNTGSIDSCIPSFPRCPQSHGLMVPSHRLLSHRIHPRRRPGLARRTYIAPAQESLKSRLEVMANLQALSYPV</sequence>
<evidence type="ECO:0000313" key="2">
    <source>
        <dbReference type="Proteomes" id="UP000234681"/>
    </source>
</evidence>
<protein>
    <submittedName>
        <fullName evidence="1">RCG31240</fullName>
    </submittedName>
</protein>
<reference evidence="2" key="1">
    <citation type="submission" date="2005-09" db="EMBL/GenBank/DDBJ databases">
        <authorList>
            <person name="Mural R.J."/>
            <person name="Li P.W."/>
            <person name="Adams M.D."/>
            <person name="Amanatides P.G."/>
            <person name="Baden-Tillson H."/>
            <person name="Barnstead M."/>
            <person name="Chin S.H."/>
            <person name="Dew I."/>
            <person name="Evans C.A."/>
            <person name="Ferriera S."/>
            <person name="Flanigan M."/>
            <person name="Fosler C."/>
            <person name="Glodek A."/>
            <person name="Gu Z."/>
            <person name="Holt R.A."/>
            <person name="Jennings D."/>
            <person name="Kraft C.L."/>
            <person name="Lu F."/>
            <person name="Nguyen T."/>
            <person name="Nusskern D.R."/>
            <person name="Pfannkoch C.M."/>
            <person name="Sitter C."/>
            <person name="Sutton G.G."/>
            <person name="Venter J.C."/>
            <person name="Wang Z."/>
            <person name="Woodage T."/>
            <person name="Zheng X.H."/>
            <person name="Zhong F."/>
        </authorList>
    </citation>
    <scope>NUCLEOTIDE SEQUENCE [LARGE SCALE GENOMIC DNA]</scope>
    <source>
        <strain>BN</strain>
        <strain evidence="2">Sprague-Dawley</strain>
    </source>
</reference>
<name>A6IS46_RAT</name>
<organism evidence="1 2">
    <name type="scientific">Rattus norvegicus</name>
    <name type="common">Rat</name>
    <dbReference type="NCBI Taxonomy" id="10116"/>
    <lineage>
        <taxon>Eukaryota</taxon>
        <taxon>Metazoa</taxon>
        <taxon>Chordata</taxon>
        <taxon>Craniata</taxon>
        <taxon>Vertebrata</taxon>
        <taxon>Euteleostomi</taxon>
        <taxon>Mammalia</taxon>
        <taxon>Eutheria</taxon>
        <taxon>Euarchontoglires</taxon>
        <taxon>Glires</taxon>
        <taxon>Rodentia</taxon>
        <taxon>Myomorpha</taxon>
        <taxon>Muroidea</taxon>
        <taxon>Muridae</taxon>
        <taxon>Murinae</taxon>
        <taxon>Rattus</taxon>
    </lineage>
</organism>
<dbReference type="AlphaFoldDB" id="A6IS46"/>
<proteinExistence type="predicted"/>
<evidence type="ECO:0000313" key="1">
    <source>
        <dbReference type="EMBL" id="EDL80397.1"/>
    </source>
</evidence>